<accession>A0A8H4CLD4</accession>
<dbReference type="SUPFAM" id="SSF50978">
    <property type="entry name" value="WD40 repeat-like"/>
    <property type="match status" value="1"/>
</dbReference>
<evidence type="ECO:0008006" key="4">
    <source>
        <dbReference type="Google" id="ProtNLM"/>
    </source>
</evidence>
<dbReference type="InterPro" id="IPR001680">
    <property type="entry name" value="WD40_rpt"/>
</dbReference>
<keyword evidence="1" id="KW-0853">WD repeat</keyword>
<evidence type="ECO:0000313" key="3">
    <source>
        <dbReference type="Proteomes" id="UP000613401"/>
    </source>
</evidence>
<dbReference type="Gene3D" id="2.130.10.10">
    <property type="entry name" value="YVTN repeat-like/Quinoprotein amine dehydrogenase"/>
    <property type="match status" value="1"/>
</dbReference>
<reference evidence="2" key="2">
    <citation type="submission" date="2020-03" db="EMBL/GenBank/DDBJ databases">
        <authorList>
            <person name="Fu F.-F."/>
            <person name="Chen J."/>
        </authorList>
    </citation>
    <scope>NUCLEOTIDE SEQUENCE</scope>
    <source>
        <strain evidence="2">Lc1</strain>
    </source>
</reference>
<evidence type="ECO:0000256" key="1">
    <source>
        <dbReference type="PROSITE-ProRule" id="PRU00221"/>
    </source>
</evidence>
<proteinExistence type="predicted"/>
<dbReference type="Proteomes" id="UP000613401">
    <property type="component" value="Unassembled WGS sequence"/>
</dbReference>
<feature type="repeat" description="WD" evidence="1">
    <location>
        <begin position="141"/>
        <end position="182"/>
    </location>
</feature>
<dbReference type="RefSeq" id="XP_045265065.1">
    <property type="nucleotide sequence ID" value="XM_045413431.1"/>
</dbReference>
<sequence>MESIVQTFGIKSCPLCSSCGPEDSPELVDHVLRHTYEFALRALPWPPPILHDLNIPPGSFNSSKGNTGEIPRWINTVAHESAARPVLDLCHYDRADHSTKANVNMPEHSNYFLINSYFDDRSEDKSSRPQANQSITSNRSASTRALTISSVAFSPSLLLVAYASDDFVIRIWDIKTDACVMALHGHEGLVSS</sequence>
<dbReference type="GeneID" id="69020696"/>
<name>A0A8H4CLD4_COLGL</name>
<protein>
    <recommendedName>
        <fullName evidence="4">WD domain-containing protein</fullName>
    </recommendedName>
</protein>
<organism evidence="2 3">
    <name type="scientific">Colletotrichum gloeosporioides</name>
    <name type="common">Anthracnose fungus</name>
    <name type="synonym">Glomerella cingulata</name>
    <dbReference type="NCBI Taxonomy" id="474922"/>
    <lineage>
        <taxon>Eukaryota</taxon>
        <taxon>Fungi</taxon>
        <taxon>Dikarya</taxon>
        <taxon>Ascomycota</taxon>
        <taxon>Pezizomycotina</taxon>
        <taxon>Sordariomycetes</taxon>
        <taxon>Hypocreomycetidae</taxon>
        <taxon>Glomerellales</taxon>
        <taxon>Glomerellaceae</taxon>
        <taxon>Colletotrichum</taxon>
        <taxon>Colletotrichum gloeosporioides species complex</taxon>
    </lineage>
</organism>
<comment type="caution">
    <text evidence="2">The sequence shown here is derived from an EMBL/GenBank/DDBJ whole genome shotgun (WGS) entry which is preliminary data.</text>
</comment>
<dbReference type="AlphaFoldDB" id="A0A8H4CLD4"/>
<dbReference type="InterPro" id="IPR036322">
    <property type="entry name" value="WD40_repeat_dom_sf"/>
</dbReference>
<gene>
    <name evidence="2" type="ORF">GCG54_00013580</name>
</gene>
<dbReference type="PROSITE" id="PS50082">
    <property type="entry name" value="WD_REPEATS_2"/>
    <property type="match status" value="1"/>
</dbReference>
<keyword evidence="3" id="KW-1185">Reference proteome</keyword>
<evidence type="ECO:0000313" key="2">
    <source>
        <dbReference type="EMBL" id="KAF3805906.1"/>
    </source>
</evidence>
<dbReference type="InterPro" id="IPR015943">
    <property type="entry name" value="WD40/YVTN_repeat-like_dom_sf"/>
</dbReference>
<dbReference type="PROSITE" id="PS50294">
    <property type="entry name" value="WD_REPEATS_REGION"/>
    <property type="match status" value="1"/>
</dbReference>
<reference evidence="2" key="1">
    <citation type="journal article" date="2020" name="Phytopathology">
        <title>Genome sequence and comparative analysis of Colletotrichum gloeosporioides isolated from Liriodendron leaves.</title>
        <authorList>
            <person name="Fu F.F."/>
            <person name="Hao Z."/>
            <person name="Wang P."/>
            <person name="Lu Y."/>
            <person name="Xue L.J."/>
            <person name="Wei G."/>
            <person name="Tian Y."/>
            <person name="Baishi H."/>
            <person name="Xu H."/>
            <person name="Shi J."/>
            <person name="Cheng T."/>
            <person name="Wang G."/>
            <person name="Yi Y."/>
            <person name="Chen J."/>
        </authorList>
    </citation>
    <scope>NUCLEOTIDE SEQUENCE</scope>
    <source>
        <strain evidence="2">Lc1</strain>
    </source>
</reference>
<dbReference type="EMBL" id="WVTB01000038">
    <property type="protein sequence ID" value="KAF3805906.1"/>
    <property type="molecule type" value="Genomic_DNA"/>
</dbReference>